<feature type="compositionally biased region" description="Low complexity" evidence="1">
    <location>
        <begin position="43"/>
        <end position="61"/>
    </location>
</feature>
<evidence type="ECO:0000256" key="1">
    <source>
        <dbReference type="SAM" id="MobiDB-lite"/>
    </source>
</evidence>
<keyword evidence="4" id="KW-1185">Reference proteome</keyword>
<feature type="signal peptide" evidence="2">
    <location>
        <begin position="1"/>
        <end position="22"/>
    </location>
</feature>
<comment type="caution">
    <text evidence="3">The sequence shown here is derived from an EMBL/GenBank/DDBJ whole genome shotgun (WGS) entry which is preliminary data.</text>
</comment>
<sequence length="102" mass="11460">MCATKIVMVCLFLFVFFDLSEGGNGWLCSKSRHRRPPYHRKPSTTTSTTTTMTTPTTPTTTDQIRCELSGPPRTCLQMNCPSDNQFPDFFCPGPFPCCQIDL</sequence>
<proteinExistence type="predicted"/>
<evidence type="ECO:0000313" key="4">
    <source>
        <dbReference type="Proteomes" id="UP001374579"/>
    </source>
</evidence>
<protein>
    <submittedName>
        <fullName evidence="3">Uncharacterized protein</fullName>
    </submittedName>
</protein>
<keyword evidence="2" id="KW-0732">Signal</keyword>
<gene>
    <name evidence="3" type="ORF">V1264_010342</name>
</gene>
<evidence type="ECO:0000256" key="2">
    <source>
        <dbReference type="SAM" id="SignalP"/>
    </source>
</evidence>
<dbReference type="Proteomes" id="UP001374579">
    <property type="component" value="Unassembled WGS sequence"/>
</dbReference>
<evidence type="ECO:0000313" key="3">
    <source>
        <dbReference type="EMBL" id="KAK7090565.1"/>
    </source>
</evidence>
<reference evidence="3 4" key="1">
    <citation type="submission" date="2024-02" db="EMBL/GenBank/DDBJ databases">
        <title>Chromosome-scale genome assembly of the rough periwinkle Littorina saxatilis.</title>
        <authorList>
            <person name="De Jode A."/>
            <person name="Faria R."/>
            <person name="Formenti G."/>
            <person name="Sims Y."/>
            <person name="Smith T.P."/>
            <person name="Tracey A."/>
            <person name="Wood J.M.D."/>
            <person name="Zagrodzka Z.B."/>
            <person name="Johannesson K."/>
            <person name="Butlin R.K."/>
            <person name="Leder E.H."/>
        </authorList>
    </citation>
    <scope>NUCLEOTIDE SEQUENCE [LARGE SCALE GENOMIC DNA]</scope>
    <source>
        <strain evidence="3">Snail1</strain>
        <tissue evidence="3">Muscle</tissue>
    </source>
</reference>
<feature type="chain" id="PRO_5042832315" evidence="2">
    <location>
        <begin position="23"/>
        <end position="102"/>
    </location>
</feature>
<dbReference type="AlphaFoldDB" id="A0AAN9APJ1"/>
<accession>A0AAN9APJ1</accession>
<organism evidence="3 4">
    <name type="scientific">Littorina saxatilis</name>
    <dbReference type="NCBI Taxonomy" id="31220"/>
    <lineage>
        <taxon>Eukaryota</taxon>
        <taxon>Metazoa</taxon>
        <taxon>Spiralia</taxon>
        <taxon>Lophotrochozoa</taxon>
        <taxon>Mollusca</taxon>
        <taxon>Gastropoda</taxon>
        <taxon>Caenogastropoda</taxon>
        <taxon>Littorinimorpha</taxon>
        <taxon>Littorinoidea</taxon>
        <taxon>Littorinidae</taxon>
        <taxon>Littorina</taxon>
    </lineage>
</organism>
<feature type="region of interest" description="Disordered" evidence="1">
    <location>
        <begin position="37"/>
        <end position="63"/>
    </location>
</feature>
<dbReference type="EMBL" id="JBAMIC010000024">
    <property type="protein sequence ID" value="KAK7090565.1"/>
    <property type="molecule type" value="Genomic_DNA"/>
</dbReference>
<name>A0AAN9APJ1_9CAEN</name>